<protein>
    <submittedName>
        <fullName evidence="1">Uncharacterized protein</fullName>
    </submittedName>
</protein>
<reference evidence="1 2" key="1">
    <citation type="submission" date="2013-04" db="EMBL/GenBank/DDBJ databases">
        <title>The Genome Sequence of Parabacteroides gordonii DSM 23371.</title>
        <authorList>
            <consortium name="The Broad Institute Genomics Platform"/>
            <person name="Earl A."/>
            <person name="Ward D."/>
            <person name="Feldgarden M."/>
            <person name="Gevers D."/>
            <person name="Martens E."/>
            <person name="Sakamoto M."/>
            <person name="Benno Y."/>
            <person name="Suzuki N."/>
            <person name="Matsunaga N."/>
            <person name="Koshihara K."/>
            <person name="Seki M."/>
            <person name="Komiya H."/>
            <person name="Walker B."/>
            <person name="Young S."/>
            <person name="Zeng Q."/>
            <person name="Gargeya S."/>
            <person name="Fitzgerald M."/>
            <person name="Haas B."/>
            <person name="Abouelleil A."/>
            <person name="Allen A.W."/>
            <person name="Alvarado L."/>
            <person name="Arachchi H.M."/>
            <person name="Berlin A.M."/>
            <person name="Chapman S.B."/>
            <person name="Gainer-Dewar J."/>
            <person name="Goldberg J."/>
            <person name="Griggs A."/>
            <person name="Gujja S."/>
            <person name="Hansen M."/>
            <person name="Howarth C."/>
            <person name="Imamovic A."/>
            <person name="Ireland A."/>
            <person name="Larimer J."/>
            <person name="McCowan C."/>
            <person name="Murphy C."/>
            <person name="Pearson M."/>
            <person name="Poon T.W."/>
            <person name="Priest M."/>
            <person name="Roberts A."/>
            <person name="Saif S."/>
            <person name="Shea T."/>
            <person name="Sisk P."/>
            <person name="Sykes S."/>
            <person name="Wortman J."/>
            <person name="Nusbaum C."/>
            <person name="Birren B."/>
        </authorList>
    </citation>
    <scope>NUCLEOTIDE SEQUENCE [LARGE SCALE GENOMIC DNA]</scope>
    <source>
        <strain evidence="1 2">MS-1</strain>
    </source>
</reference>
<sequence>MDVMNTDALKVSIFREVMNLSEDKLRKVHDYIEALTSQKEVEVKEYVMPDDLIQSVAEYTMKVAESEGPLYSTTEVTDYIDKKMGWK</sequence>
<dbReference type="STRING" id="1203610.HMPREF1536_02831"/>
<evidence type="ECO:0000313" key="2">
    <source>
        <dbReference type="Proteomes" id="UP000033035"/>
    </source>
</evidence>
<evidence type="ECO:0000313" key="1">
    <source>
        <dbReference type="EMBL" id="KKB55362.1"/>
    </source>
</evidence>
<dbReference type="HOGENOM" id="CLU_2509670_0_0_10"/>
<proteinExistence type="predicted"/>
<gene>
    <name evidence="1" type="ORF">HMPREF1536_02831</name>
</gene>
<dbReference type="EMBL" id="AQHW01000015">
    <property type="protein sequence ID" value="KKB55362.1"/>
    <property type="molecule type" value="Genomic_DNA"/>
</dbReference>
<comment type="caution">
    <text evidence="1">The sequence shown here is derived from an EMBL/GenBank/DDBJ whole genome shotgun (WGS) entry which is preliminary data.</text>
</comment>
<keyword evidence="2" id="KW-1185">Reference proteome</keyword>
<dbReference type="PATRIC" id="fig|1203610.3.peg.2893"/>
<dbReference type="Proteomes" id="UP000033035">
    <property type="component" value="Unassembled WGS sequence"/>
</dbReference>
<name>A0A0F5JD28_9BACT</name>
<dbReference type="RefSeq" id="WP_028729624.1">
    <property type="nucleotide sequence ID" value="NZ_KE386764.1"/>
</dbReference>
<organism evidence="1 2">
    <name type="scientific">Parabacteroides gordonii MS-1 = DSM 23371</name>
    <dbReference type="NCBI Taxonomy" id="1203610"/>
    <lineage>
        <taxon>Bacteria</taxon>
        <taxon>Pseudomonadati</taxon>
        <taxon>Bacteroidota</taxon>
        <taxon>Bacteroidia</taxon>
        <taxon>Bacteroidales</taxon>
        <taxon>Tannerellaceae</taxon>
        <taxon>Parabacteroides</taxon>
    </lineage>
</organism>
<accession>A0A0F5JD28</accession>
<dbReference type="AlphaFoldDB" id="A0A0F5JD28"/>